<dbReference type="EMBL" id="JACHEJ010000007">
    <property type="protein sequence ID" value="MBB6180988.1"/>
    <property type="molecule type" value="Genomic_DNA"/>
</dbReference>
<comment type="caution">
    <text evidence="1">The sequence shown here is derived from an EMBL/GenBank/DDBJ whole genome shotgun (WGS) entry which is preliminary data.</text>
</comment>
<dbReference type="AlphaFoldDB" id="A0A7W9YZ14"/>
<organism evidence="1 2">
    <name type="scientific">Pseudorhizobium flavum</name>
    <dbReference type="NCBI Taxonomy" id="1335061"/>
    <lineage>
        <taxon>Bacteria</taxon>
        <taxon>Pseudomonadati</taxon>
        <taxon>Pseudomonadota</taxon>
        <taxon>Alphaproteobacteria</taxon>
        <taxon>Hyphomicrobiales</taxon>
        <taxon>Rhizobiaceae</taxon>
        <taxon>Rhizobium/Agrobacterium group</taxon>
        <taxon>Pseudorhizobium</taxon>
    </lineage>
</organism>
<reference evidence="1 2" key="1">
    <citation type="submission" date="2020-08" db="EMBL/GenBank/DDBJ databases">
        <title>Genomic Encyclopedia of Type Strains, Phase IV (KMG-IV): sequencing the most valuable type-strain genomes for metagenomic binning, comparative biology and taxonomic classification.</title>
        <authorList>
            <person name="Goeker M."/>
        </authorList>
    </citation>
    <scope>NUCLEOTIDE SEQUENCE [LARGE SCALE GENOMIC DNA]</scope>
    <source>
        <strain evidence="1 2">DSM 102134</strain>
    </source>
</reference>
<accession>A0A7W9YZ14</accession>
<dbReference type="Proteomes" id="UP000535501">
    <property type="component" value="Unassembled WGS sequence"/>
</dbReference>
<keyword evidence="2" id="KW-1185">Reference proteome</keyword>
<evidence type="ECO:0000313" key="2">
    <source>
        <dbReference type="Proteomes" id="UP000535501"/>
    </source>
</evidence>
<protein>
    <submittedName>
        <fullName evidence="1">Uncharacterized protein</fullName>
    </submittedName>
</protein>
<sequence>MGLCYHGNVYASLREANPPVQNGMDQITTIGAEAGTRS</sequence>
<name>A0A7W9YZ14_9HYPH</name>
<evidence type="ECO:0000313" key="1">
    <source>
        <dbReference type="EMBL" id="MBB6180988.1"/>
    </source>
</evidence>
<gene>
    <name evidence="1" type="ORF">HNQ75_002971</name>
</gene>
<proteinExistence type="predicted"/>